<keyword evidence="4" id="KW-1185">Reference proteome</keyword>
<evidence type="ECO:0000313" key="3">
    <source>
        <dbReference type="EMBL" id="SSW67461.1"/>
    </source>
</evidence>
<evidence type="ECO:0000259" key="2">
    <source>
        <dbReference type="Pfam" id="PF07978"/>
    </source>
</evidence>
<dbReference type="AlphaFoldDB" id="A0A446CI30"/>
<dbReference type="Gene3D" id="3.30.70.100">
    <property type="match status" value="1"/>
</dbReference>
<gene>
    <name evidence="3" type="ORF">AGI3411_03124</name>
</gene>
<organism evidence="3 4">
    <name type="scientific">Achromobacter agilis</name>
    <dbReference type="NCBI Taxonomy" id="1353888"/>
    <lineage>
        <taxon>Bacteria</taxon>
        <taxon>Pseudomonadati</taxon>
        <taxon>Pseudomonadota</taxon>
        <taxon>Betaproteobacteria</taxon>
        <taxon>Burkholderiales</taxon>
        <taxon>Alcaligenaceae</taxon>
        <taxon>Achromobacter</taxon>
    </lineage>
</organism>
<evidence type="ECO:0000256" key="1">
    <source>
        <dbReference type="ARBA" id="ARBA00005291"/>
    </source>
</evidence>
<feature type="domain" description="NIPSNAP" evidence="2">
    <location>
        <begin position="4"/>
        <end position="102"/>
    </location>
</feature>
<evidence type="ECO:0000313" key="4">
    <source>
        <dbReference type="Proteomes" id="UP000289184"/>
    </source>
</evidence>
<dbReference type="SUPFAM" id="SSF54909">
    <property type="entry name" value="Dimeric alpha+beta barrel"/>
    <property type="match status" value="1"/>
</dbReference>
<dbReference type="RefSeq" id="WP_129528303.1">
    <property type="nucleotide sequence ID" value="NZ_UFQB01000012.1"/>
</dbReference>
<comment type="similarity">
    <text evidence="1">Belongs to the NipSnap family.</text>
</comment>
<reference evidence="3 4" key="1">
    <citation type="submission" date="2018-07" db="EMBL/GenBank/DDBJ databases">
        <authorList>
            <person name="Peeters C."/>
        </authorList>
    </citation>
    <scope>NUCLEOTIDE SEQUENCE [LARGE SCALE GENOMIC DNA]</scope>
    <source>
        <strain evidence="3 4">LMG 3411</strain>
    </source>
</reference>
<dbReference type="Pfam" id="PF07978">
    <property type="entry name" value="NIPSNAP"/>
    <property type="match status" value="1"/>
</dbReference>
<proteinExistence type="inferred from homology"/>
<dbReference type="InterPro" id="IPR051557">
    <property type="entry name" value="NipSnap_domain"/>
</dbReference>
<dbReference type="PANTHER" id="PTHR21017">
    <property type="entry name" value="NIPSNAP-RELATED"/>
    <property type="match status" value="1"/>
</dbReference>
<name>A0A446CI30_9BURK</name>
<dbReference type="OrthoDB" id="8905985at2"/>
<dbReference type="InterPro" id="IPR011008">
    <property type="entry name" value="Dimeric_a/b-barrel"/>
</dbReference>
<protein>
    <recommendedName>
        <fullName evidence="2">NIPSNAP domain-containing protein</fullName>
    </recommendedName>
</protein>
<dbReference type="EMBL" id="UFQB01000012">
    <property type="protein sequence ID" value="SSW67461.1"/>
    <property type="molecule type" value="Genomic_DNA"/>
</dbReference>
<dbReference type="Proteomes" id="UP000289184">
    <property type="component" value="Unassembled WGS sequence"/>
</dbReference>
<accession>A0A446CI30</accession>
<sequence length="105" mass="12190">MIIEHRIYTLPHGGMDAYLARYREFALPLQMKHLGRLLGFFVSDIGTLNQVLHIWAYDSMADRETRRAALEADPEWQEFKRGNRGTFAAQQVSIWRAAPFSPRLV</sequence>
<dbReference type="PANTHER" id="PTHR21017:SF17">
    <property type="entry name" value="PROTEIN NIPSNAP"/>
    <property type="match status" value="1"/>
</dbReference>
<dbReference type="InterPro" id="IPR012577">
    <property type="entry name" value="NIPSNAP"/>
</dbReference>